<organism evidence="1 2">
    <name type="scientific">Vitis vinifera</name>
    <name type="common">Grape</name>
    <dbReference type="NCBI Taxonomy" id="29760"/>
    <lineage>
        <taxon>Eukaryota</taxon>
        <taxon>Viridiplantae</taxon>
        <taxon>Streptophyta</taxon>
        <taxon>Embryophyta</taxon>
        <taxon>Tracheophyta</taxon>
        <taxon>Spermatophyta</taxon>
        <taxon>Magnoliopsida</taxon>
        <taxon>eudicotyledons</taxon>
        <taxon>Gunneridae</taxon>
        <taxon>Pentapetalae</taxon>
        <taxon>rosids</taxon>
        <taxon>Vitales</taxon>
        <taxon>Vitaceae</taxon>
        <taxon>Viteae</taxon>
        <taxon>Vitis</taxon>
    </lineage>
</organism>
<reference evidence="1 2" key="1">
    <citation type="journal article" date="2018" name="PLoS Genet.">
        <title>Population sequencing reveals clonal diversity and ancestral inbreeding in the grapevine cultivar Chardonnay.</title>
        <authorList>
            <person name="Roach M.J."/>
            <person name="Johnson D.L."/>
            <person name="Bohlmann J."/>
            <person name="van Vuuren H.J."/>
            <person name="Jones S.J."/>
            <person name="Pretorius I.S."/>
            <person name="Schmidt S.A."/>
            <person name="Borneman A.R."/>
        </authorList>
    </citation>
    <scope>NUCLEOTIDE SEQUENCE [LARGE SCALE GENOMIC DNA]</scope>
    <source>
        <strain evidence="2">cv. Chardonnay</strain>
        <tissue evidence="1">Leaf</tissue>
    </source>
</reference>
<evidence type="ECO:0000313" key="2">
    <source>
        <dbReference type="Proteomes" id="UP000288805"/>
    </source>
</evidence>
<name>A0A438C0A7_VITVI</name>
<sequence length="67" mass="7761">MEQQHVEPQIPVDLDGKVEDGRQQLVENDQQPIVAQDEQHPKCAIRKSIWMTNYERLSKSKMEEGNG</sequence>
<dbReference type="Proteomes" id="UP000288805">
    <property type="component" value="Unassembled WGS sequence"/>
</dbReference>
<dbReference type="EMBL" id="QGNW01002586">
    <property type="protein sequence ID" value="RVW16651.1"/>
    <property type="molecule type" value="Genomic_DNA"/>
</dbReference>
<evidence type="ECO:0000313" key="1">
    <source>
        <dbReference type="EMBL" id="RVW16651.1"/>
    </source>
</evidence>
<gene>
    <name evidence="1" type="ORF">CK203_080911</name>
</gene>
<dbReference type="AlphaFoldDB" id="A0A438C0A7"/>
<proteinExistence type="predicted"/>
<protein>
    <submittedName>
        <fullName evidence="1">Uncharacterized protein</fullName>
    </submittedName>
</protein>
<comment type="caution">
    <text evidence="1">The sequence shown here is derived from an EMBL/GenBank/DDBJ whole genome shotgun (WGS) entry which is preliminary data.</text>
</comment>
<accession>A0A438C0A7</accession>